<dbReference type="InterPro" id="IPR013320">
    <property type="entry name" value="ConA-like_dom_sf"/>
</dbReference>
<name>X1HNT6_9ZZZZ</name>
<proteinExistence type="predicted"/>
<dbReference type="AlphaFoldDB" id="X1HNT6"/>
<dbReference type="Pfam" id="PF13385">
    <property type="entry name" value="Laminin_G_3"/>
    <property type="match status" value="1"/>
</dbReference>
<feature type="non-terminal residue" evidence="1">
    <location>
        <position position="1"/>
    </location>
</feature>
<sequence length="252" mass="27762">QNEFFNIKVNVSCSVANCGNINITFDPATQDTILADVNSPQTLVSTPSPWVNATVKNQTWLEFDQLSDYVKVPQTTNLVPSSDVTVCTQFKKSEDEWYYILDSRNTTQNGWFMGLSTSSRVQFGISNATGVPVEVKTTVSGFTLDTWYHFCGRYDGAKIYNFINGSEIGSATKAGVTIVNHPSNITIGALSTLGNALNGTLDNIRIYNKSLTNQNIFNIDKGLYKSVEVPIILYHRLNDTGPAVELPLTQIV</sequence>
<reference evidence="1" key="1">
    <citation type="journal article" date="2014" name="Front. Microbiol.">
        <title>High frequency of phylogenetically diverse reductive dehalogenase-homologous genes in deep subseafloor sedimentary metagenomes.</title>
        <authorList>
            <person name="Kawai M."/>
            <person name="Futagami T."/>
            <person name="Toyoda A."/>
            <person name="Takaki Y."/>
            <person name="Nishi S."/>
            <person name="Hori S."/>
            <person name="Arai W."/>
            <person name="Tsubouchi T."/>
            <person name="Morono Y."/>
            <person name="Uchiyama I."/>
            <person name="Ito T."/>
            <person name="Fujiyama A."/>
            <person name="Inagaki F."/>
            <person name="Takami H."/>
        </authorList>
    </citation>
    <scope>NUCLEOTIDE SEQUENCE</scope>
    <source>
        <strain evidence="1">Expedition CK06-06</strain>
    </source>
</reference>
<dbReference type="Gene3D" id="2.60.120.200">
    <property type="match status" value="1"/>
</dbReference>
<dbReference type="EMBL" id="BARU01031127">
    <property type="protein sequence ID" value="GAH71147.1"/>
    <property type="molecule type" value="Genomic_DNA"/>
</dbReference>
<protein>
    <recommendedName>
        <fullName evidence="2">LamG-like jellyroll fold domain-containing protein</fullName>
    </recommendedName>
</protein>
<dbReference type="SUPFAM" id="SSF49899">
    <property type="entry name" value="Concanavalin A-like lectins/glucanases"/>
    <property type="match status" value="1"/>
</dbReference>
<comment type="caution">
    <text evidence="1">The sequence shown here is derived from an EMBL/GenBank/DDBJ whole genome shotgun (WGS) entry which is preliminary data.</text>
</comment>
<accession>X1HNT6</accession>
<organism evidence="1">
    <name type="scientific">marine sediment metagenome</name>
    <dbReference type="NCBI Taxonomy" id="412755"/>
    <lineage>
        <taxon>unclassified sequences</taxon>
        <taxon>metagenomes</taxon>
        <taxon>ecological metagenomes</taxon>
    </lineage>
</organism>
<evidence type="ECO:0000313" key="1">
    <source>
        <dbReference type="EMBL" id="GAH71147.1"/>
    </source>
</evidence>
<evidence type="ECO:0008006" key="2">
    <source>
        <dbReference type="Google" id="ProtNLM"/>
    </source>
</evidence>
<gene>
    <name evidence="1" type="ORF">S03H2_49276</name>
</gene>